<evidence type="ECO:0000313" key="1">
    <source>
        <dbReference type="EMBL" id="CAD7447031.1"/>
    </source>
</evidence>
<protein>
    <submittedName>
        <fullName evidence="1">Uncharacterized protein</fullName>
    </submittedName>
</protein>
<sequence length="414" mass="47166">MEASSHFSESEGNEKRHEVLIKDEIKIEPEMDLEPPEYISVAVKSEIPDSFEPESSCAPLPVKQMEMVQPERVDVTIKTEVLEGFVPESPSAPHTDKQQRERALAQLWGNVKVERIKELEEETQDMTSTQGGPYTPPVTTCSEVEAAAPHINYHLGHRWAGEAMKEVVAKRRKISSVPAVTAAWLLSGSTITDTRGLENLGTAGISTSSCASEPLSPSTPSHQVSGDPFDSFPNIPRVSSTAPSQSLDITRTAGIQRSARAYEAREKARLQGDEKLRRERLAEARLNRRDKKLCRELLAEARLNRRDEKLHRERLAEARLNRRATEKRLRRVEELHRQSVELRRLELERLRFELSFETQQMEQRLQHQEEIQRKILQAAKDRHEEESRIRAQLYSVRLSTLLGPFDNSSQDGDF</sequence>
<dbReference type="AlphaFoldDB" id="A0A7R9F725"/>
<dbReference type="EMBL" id="OD568492">
    <property type="protein sequence ID" value="CAD7447031.1"/>
    <property type="molecule type" value="Genomic_DNA"/>
</dbReference>
<name>A0A7R9F725_9NEOP</name>
<proteinExistence type="predicted"/>
<accession>A0A7R9F725</accession>
<gene>
    <name evidence="1" type="ORF">TBIB3V08_LOCUS9348</name>
</gene>
<organism evidence="1">
    <name type="scientific">Timema bartmani</name>
    <dbReference type="NCBI Taxonomy" id="61472"/>
    <lineage>
        <taxon>Eukaryota</taxon>
        <taxon>Metazoa</taxon>
        <taxon>Ecdysozoa</taxon>
        <taxon>Arthropoda</taxon>
        <taxon>Hexapoda</taxon>
        <taxon>Insecta</taxon>
        <taxon>Pterygota</taxon>
        <taxon>Neoptera</taxon>
        <taxon>Polyneoptera</taxon>
        <taxon>Phasmatodea</taxon>
        <taxon>Timematodea</taxon>
        <taxon>Timematoidea</taxon>
        <taxon>Timematidae</taxon>
        <taxon>Timema</taxon>
    </lineage>
</organism>
<reference evidence="1" key="1">
    <citation type="submission" date="2020-11" db="EMBL/GenBank/DDBJ databases">
        <authorList>
            <person name="Tran Van P."/>
        </authorList>
    </citation>
    <scope>NUCLEOTIDE SEQUENCE</scope>
</reference>